<dbReference type="EMBL" id="RQJO01000015">
    <property type="protein sequence ID" value="RRA98608.1"/>
    <property type="molecule type" value="Genomic_DNA"/>
</dbReference>
<reference evidence="2 3" key="1">
    <citation type="submission" date="2018-11" db="EMBL/GenBank/DDBJ databases">
        <authorList>
            <person name="Zhou Z."/>
            <person name="Wang G."/>
        </authorList>
    </citation>
    <scope>NUCLEOTIDE SEQUENCE [LARGE SCALE GENOMIC DNA]</scope>
    <source>
        <strain evidence="2 3">KCTC52004</strain>
    </source>
</reference>
<accession>A0A3P1BC56</accession>
<evidence type="ECO:0000313" key="3">
    <source>
        <dbReference type="Proteomes" id="UP000271925"/>
    </source>
</evidence>
<dbReference type="AlphaFoldDB" id="A0A3P1BC56"/>
<dbReference type="OrthoDB" id="798537at2"/>
<dbReference type="Proteomes" id="UP000271925">
    <property type="component" value="Unassembled WGS sequence"/>
</dbReference>
<gene>
    <name evidence="2" type="ORF">EHT25_26750</name>
</gene>
<evidence type="ECO:0000313" key="2">
    <source>
        <dbReference type="EMBL" id="RRA98608.1"/>
    </source>
</evidence>
<keyword evidence="3" id="KW-1185">Reference proteome</keyword>
<feature type="compositionally biased region" description="Basic and acidic residues" evidence="1">
    <location>
        <begin position="69"/>
        <end position="93"/>
    </location>
</feature>
<evidence type="ECO:0000256" key="1">
    <source>
        <dbReference type="SAM" id="MobiDB-lite"/>
    </source>
</evidence>
<organism evidence="2 3">
    <name type="scientific">Larkinella rosea</name>
    <dbReference type="NCBI Taxonomy" id="2025312"/>
    <lineage>
        <taxon>Bacteria</taxon>
        <taxon>Pseudomonadati</taxon>
        <taxon>Bacteroidota</taxon>
        <taxon>Cytophagia</taxon>
        <taxon>Cytophagales</taxon>
        <taxon>Spirosomataceae</taxon>
        <taxon>Larkinella</taxon>
    </lineage>
</organism>
<dbReference type="RefSeq" id="WP_124878425.1">
    <property type="nucleotide sequence ID" value="NZ_RQJO01000015.1"/>
</dbReference>
<protein>
    <submittedName>
        <fullName evidence="2">Uncharacterized protein</fullName>
    </submittedName>
</protein>
<sequence>MEKEDKVDSVYLKGFNEGYIIAQNMPELAEVLANVKSDSMRLNGLKAGREQYNKEQIEQLKTHLPSWLKGDRLTKGQDSTAKSKDRDNELDKD</sequence>
<proteinExistence type="predicted"/>
<feature type="region of interest" description="Disordered" evidence="1">
    <location>
        <begin position="68"/>
        <end position="93"/>
    </location>
</feature>
<comment type="caution">
    <text evidence="2">The sequence shown here is derived from an EMBL/GenBank/DDBJ whole genome shotgun (WGS) entry which is preliminary data.</text>
</comment>
<name>A0A3P1BC56_9BACT</name>